<dbReference type="EMBL" id="GBRH01202157">
    <property type="protein sequence ID" value="JAD95738.1"/>
    <property type="molecule type" value="Transcribed_RNA"/>
</dbReference>
<sequence>MQGAEPTTSQCDDAHGLTISPWSLSLNQTHEIEVKLESTKLQNIKHMQSRTYQDLVSSQETNDMHMLHYHPKAQ</sequence>
<reference evidence="1" key="1">
    <citation type="submission" date="2014-09" db="EMBL/GenBank/DDBJ databases">
        <authorList>
            <person name="Magalhaes I.L.F."/>
            <person name="Oliveira U."/>
            <person name="Santos F.R."/>
            <person name="Vidigal T.H.D.A."/>
            <person name="Brescovit A.D."/>
            <person name="Santos A.J."/>
        </authorList>
    </citation>
    <scope>NUCLEOTIDE SEQUENCE</scope>
    <source>
        <tissue evidence="1">Shoot tissue taken approximately 20 cm above the soil surface</tissue>
    </source>
</reference>
<proteinExistence type="predicted"/>
<name>A0A0A9VD83_ARUDO</name>
<accession>A0A0A9VD83</accession>
<reference evidence="1" key="2">
    <citation type="journal article" date="2015" name="Data Brief">
        <title>Shoot transcriptome of the giant reed, Arundo donax.</title>
        <authorList>
            <person name="Barrero R.A."/>
            <person name="Guerrero F.D."/>
            <person name="Moolhuijzen P."/>
            <person name="Goolsby J.A."/>
            <person name="Tidwell J."/>
            <person name="Bellgard S.E."/>
            <person name="Bellgard M.I."/>
        </authorList>
    </citation>
    <scope>NUCLEOTIDE SEQUENCE</scope>
    <source>
        <tissue evidence="1">Shoot tissue taken approximately 20 cm above the soil surface</tissue>
    </source>
</reference>
<dbReference type="AlphaFoldDB" id="A0A0A9VD83"/>
<protein>
    <submittedName>
        <fullName evidence="1">Uncharacterized protein</fullName>
    </submittedName>
</protein>
<organism evidence="1">
    <name type="scientific">Arundo donax</name>
    <name type="common">Giant reed</name>
    <name type="synonym">Donax arundinaceus</name>
    <dbReference type="NCBI Taxonomy" id="35708"/>
    <lineage>
        <taxon>Eukaryota</taxon>
        <taxon>Viridiplantae</taxon>
        <taxon>Streptophyta</taxon>
        <taxon>Embryophyta</taxon>
        <taxon>Tracheophyta</taxon>
        <taxon>Spermatophyta</taxon>
        <taxon>Magnoliopsida</taxon>
        <taxon>Liliopsida</taxon>
        <taxon>Poales</taxon>
        <taxon>Poaceae</taxon>
        <taxon>PACMAD clade</taxon>
        <taxon>Arundinoideae</taxon>
        <taxon>Arundineae</taxon>
        <taxon>Arundo</taxon>
    </lineage>
</organism>
<evidence type="ECO:0000313" key="1">
    <source>
        <dbReference type="EMBL" id="JAD95738.1"/>
    </source>
</evidence>